<sequence length="224" mass="25524">MVFSRSNVLIFLLLTLVLYSNAAVPSDAVCQRLAPQIVLVKSNVRAPNRFCKFFLSRARERTPIPGIKASELTQACACIFKQAGKVQPQLITTPITEIPGTRYRCNNDFVSTIKAAFVNWNAFCNFFVAAIRDDSPFENLNAMQDHINLKVCHNTSVKYVDDQIIFVVKELQNYHAYEYYCDLDQAVVYYDHHVDNDVHNNNYKDDVDDHDGCDNIDNDDGNND</sequence>
<gene>
    <name evidence="2" type="ORF">B9Z65_4610</name>
</gene>
<dbReference type="EMBL" id="NHZQ01000066">
    <property type="protein sequence ID" value="PSK55732.1"/>
    <property type="molecule type" value="Genomic_DNA"/>
</dbReference>
<evidence type="ECO:0000313" key="3">
    <source>
        <dbReference type="Proteomes" id="UP000243723"/>
    </source>
</evidence>
<comment type="caution">
    <text evidence="2">The sequence shown here is derived from an EMBL/GenBank/DDBJ whole genome shotgun (WGS) entry which is preliminary data.</text>
</comment>
<organism evidence="2 3">
    <name type="scientific">Elsinoe australis</name>
    <dbReference type="NCBI Taxonomy" id="40998"/>
    <lineage>
        <taxon>Eukaryota</taxon>
        <taxon>Fungi</taxon>
        <taxon>Dikarya</taxon>
        <taxon>Ascomycota</taxon>
        <taxon>Pezizomycotina</taxon>
        <taxon>Dothideomycetes</taxon>
        <taxon>Dothideomycetidae</taxon>
        <taxon>Myriangiales</taxon>
        <taxon>Elsinoaceae</taxon>
        <taxon>Elsinoe</taxon>
    </lineage>
</organism>
<dbReference type="Proteomes" id="UP000243723">
    <property type="component" value="Unassembled WGS sequence"/>
</dbReference>
<name>A0A2P8A5J6_9PEZI</name>
<reference evidence="2 3" key="1">
    <citation type="submission" date="2017-05" db="EMBL/GenBank/DDBJ databases">
        <title>Draft genome sequence of Elsinoe australis.</title>
        <authorList>
            <person name="Cheng Q."/>
        </authorList>
    </citation>
    <scope>NUCLEOTIDE SEQUENCE [LARGE SCALE GENOMIC DNA]</scope>
    <source>
        <strain evidence="2 3">NL1</strain>
    </source>
</reference>
<feature type="signal peptide" evidence="1">
    <location>
        <begin position="1"/>
        <end position="22"/>
    </location>
</feature>
<feature type="chain" id="PRO_5015108957" evidence="1">
    <location>
        <begin position="23"/>
        <end position="224"/>
    </location>
</feature>
<keyword evidence="3" id="KW-1185">Reference proteome</keyword>
<accession>A0A2P8A5J6</accession>
<dbReference type="OrthoDB" id="271448at2759"/>
<keyword evidence="1" id="KW-0732">Signal</keyword>
<protein>
    <submittedName>
        <fullName evidence="2">DENN domain-containing protein</fullName>
    </submittedName>
</protein>
<evidence type="ECO:0000256" key="1">
    <source>
        <dbReference type="SAM" id="SignalP"/>
    </source>
</evidence>
<dbReference type="AlphaFoldDB" id="A0A2P8A5J6"/>
<proteinExistence type="predicted"/>
<evidence type="ECO:0000313" key="2">
    <source>
        <dbReference type="EMBL" id="PSK55732.1"/>
    </source>
</evidence>